<dbReference type="PANTHER" id="PTHR43575:SF1">
    <property type="entry name" value="PROTEIN ABCI7, CHLOROPLASTIC"/>
    <property type="match status" value="1"/>
</dbReference>
<dbReference type="Pfam" id="PF01458">
    <property type="entry name" value="SUFBD_core"/>
    <property type="match status" value="1"/>
</dbReference>
<dbReference type="NCBIfam" id="NF008194">
    <property type="entry name" value="PRK10948.1"/>
    <property type="match status" value="1"/>
</dbReference>
<evidence type="ECO:0000313" key="2">
    <source>
        <dbReference type="EMBL" id="QTF08753.1"/>
    </source>
</evidence>
<keyword evidence="3" id="KW-1185">Reference proteome</keyword>
<dbReference type="EMBL" id="CP050854">
    <property type="protein sequence ID" value="QTF08753.1"/>
    <property type="molecule type" value="Genomic_DNA"/>
</dbReference>
<feature type="domain" description="SUF system FeS cluster assembly SufBD core" evidence="1">
    <location>
        <begin position="182"/>
        <end position="410"/>
    </location>
</feature>
<organism evidence="2 3">
    <name type="scientific">Brenneria izadpanahii</name>
    <dbReference type="NCBI Taxonomy" id="2722756"/>
    <lineage>
        <taxon>Bacteria</taxon>
        <taxon>Pseudomonadati</taxon>
        <taxon>Pseudomonadota</taxon>
        <taxon>Gammaproteobacteria</taxon>
        <taxon>Enterobacterales</taxon>
        <taxon>Pectobacteriaceae</taxon>
        <taxon>Brenneria</taxon>
    </lineage>
</organism>
<dbReference type="Proteomes" id="UP000671960">
    <property type="component" value="Chromosome"/>
</dbReference>
<dbReference type="InterPro" id="IPR011542">
    <property type="entry name" value="SUF_FeS_clus_asmbl_SufD"/>
</dbReference>
<dbReference type="NCBIfam" id="TIGR01981">
    <property type="entry name" value="sufD"/>
    <property type="match status" value="1"/>
</dbReference>
<dbReference type="InterPro" id="IPR000825">
    <property type="entry name" value="SUF_FeS_clus_asmbl_SufBD_core"/>
</dbReference>
<name>A0ABX7USP8_9GAMM</name>
<dbReference type="InterPro" id="IPR037284">
    <property type="entry name" value="SUF_FeS_clus_asmbl_SufBD_sf"/>
</dbReference>
<proteinExistence type="predicted"/>
<dbReference type="PANTHER" id="PTHR43575">
    <property type="entry name" value="PROTEIN ABCI7, CHLOROPLASTIC"/>
    <property type="match status" value="1"/>
</dbReference>
<dbReference type="RefSeq" id="WP_208227091.1">
    <property type="nucleotide sequence ID" value="NZ_CP050854.1"/>
</dbReference>
<gene>
    <name evidence="2" type="primary">sufD</name>
    <name evidence="2" type="ORF">HC231_13205</name>
</gene>
<dbReference type="SUPFAM" id="SSF101960">
    <property type="entry name" value="Stabilizer of iron transporter SufD"/>
    <property type="match status" value="1"/>
</dbReference>
<dbReference type="InterPro" id="IPR055346">
    <property type="entry name" value="Fe-S_cluster_assembly_SufBD"/>
</dbReference>
<accession>A0ABX7USP8</accession>
<sequence length="447" mass="49793">MAGLPTNNKATAAKISVERKQGKALQQWHNLFETYSAKRSADAHQHWREVLRLGLPHRKHEHWKYTPLDGLLSHEFVAARAQVDKTTLNKLALPVDAWRLVFVDGEFSAELSDAEWGPYQVEVNAIRDGHDDFPAAIQPEVFLHLTESLAVERTLIRLAAGRQAEKPLYLLHISSGQAQASSLNTVHYRHHLNVGRGASAQIIEHYVSLDEQAHFTGARLTINAEENSQVSHMKLAFEAAASYHFSHNDLALARDALVRSQSFLLGAGLTRHNTSAQLNGEGTNLAMNSLIMPIGSEVCDTRTYLEHNQGYGESRQLHKTIVNDRAKAVFNGMIKVAPDALKTDGQMTNNNLLLGRLAEVDTKPQLEIYADDVKCSHGATIGRIDEEQLFYLRSRGISQQDAQQMIIFAFAAELTEAIADESLRDVILKRIAQRLPNAQTDLLKAEL</sequence>
<evidence type="ECO:0000313" key="3">
    <source>
        <dbReference type="Proteomes" id="UP000671960"/>
    </source>
</evidence>
<protein>
    <submittedName>
        <fullName evidence="2">Fe-S cluster assembly protein SufD</fullName>
    </submittedName>
</protein>
<reference evidence="2 3" key="1">
    <citation type="submission" date="2020-03" db="EMBL/GenBank/DDBJ databases">
        <authorList>
            <person name="Bakhshi Ganjeh M."/>
        </authorList>
    </citation>
    <scope>NUCLEOTIDE SEQUENCE [LARGE SCALE GENOMIC DNA]</scope>
    <source>
        <strain evidence="3">Iran 50</strain>
    </source>
</reference>
<evidence type="ECO:0000259" key="1">
    <source>
        <dbReference type="Pfam" id="PF01458"/>
    </source>
</evidence>